<feature type="transmembrane region" description="Helical" evidence="7">
    <location>
        <begin position="159"/>
        <end position="189"/>
    </location>
</feature>
<dbReference type="Ensembl" id="ENSNFUT00015038003.1">
    <property type="protein sequence ID" value="ENSNFUP00015036400.1"/>
    <property type="gene ID" value="ENSNFUG00015017640.1"/>
</dbReference>
<evidence type="ECO:0000256" key="2">
    <source>
        <dbReference type="ARBA" id="ARBA00011030"/>
    </source>
</evidence>
<evidence type="ECO:0000256" key="7">
    <source>
        <dbReference type="SAM" id="Phobius"/>
    </source>
</evidence>
<dbReference type="Pfam" id="PF12304">
    <property type="entry name" value="BCLP"/>
    <property type="match status" value="1"/>
</dbReference>
<dbReference type="PANTHER" id="PTHR31258">
    <property type="entry name" value="KERATINOCYTE-ASSOCIATED PROTEIN 3"/>
    <property type="match status" value="1"/>
</dbReference>
<dbReference type="GO" id="GO:0016020">
    <property type="term" value="C:membrane"/>
    <property type="evidence" value="ECO:0007669"/>
    <property type="project" value="UniProtKB-SubCell"/>
</dbReference>
<organism evidence="9 10">
    <name type="scientific">Nothobranchius furzeri</name>
    <name type="common">Turquoise killifish</name>
    <dbReference type="NCBI Taxonomy" id="105023"/>
    <lineage>
        <taxon>Eukaryota</taxon>
        <taxon>Metazoa</taxon>
        <taxon>Chordata</taxon>
        <taxon>Craniata</taxon>
        <taxon>Vertebrata</taxon>
        <taxon>Euteleostomi</taxon>
        <taxon>Actinopterygii</taxon>
        <taxon>Neopterygii</taxon>
        <taxon>Teleostei</taxon>
        <taxon>Neoteleostei</taxon>
        <taxon>Acanthomorphata</taxon>
        <taxon>Ovalentaria</taxon>
        <taxon>Atherinomorphae</taxon>
        <taxon>Cyprinodontiformes</taxon>
        <taxon>Nothobranchiidae</taxon>
        <taxon>Nothobranchius</taxon>
    </lineage>
</organism>
<keyword evidence="3 7" id="KW-0812">Transmembrane</keyword>
<evidence type="ECO:0000313" key="10">
    <source>
        <dbReference type="Proteomes" id="UP000694548"/>
    </source>
</evidence>
<dbReference type="Proteomes" id="UP000694548">
    <property type="component" value="Chromosome sgr16"/>
</dbReference>
<name>A0A8C6P077_NOTFU</name>
<dbReference type="Proteomes" id="UP000822369">
    <property type="component" value="Chromosome 18"/>
</dbReference>
<reference evidence="9" key="3">
    <citation type="submission" date="2025-05" db="UniProtKB">
        <authorList>
            <consortium name="Ensembl"/>
        </authorList>
    </citation>
    <scope>IDENTIFICATION</scope>
</reference>
<protein>
    <submittedName>
        <fullName evidence="8">Transcript variant X1</fullName>
    </submittedName>
    <submittedName>
        <fullName evidence="9">Transmembrane protein 54a</fullName>
    </submittedName>
</protein>
<proteinExistence type="inferred from homology"/>
<reference evidence="9" key="1">
    <citation type="submission" date="2014-08" db="EMBL/GenBank/DDBJ databases">
        <authorList>
            <person name="Senf B."/>
            <person name="Petzold A."/>
            <person name="Downie B.R."/>
            <person name="Koch P."/>
            <person name="Platzer M."/>
        </authorList>
    </citation>
    <scope>NUCLEOTIDE SEQUENCE [LARGE SCALE GENOMIC DNA]</scope>
    <source>
        <strain evidence="9">GRZ</strain>
    </source>
</reference>
<dbReference type="GeneTree" id="ENSGT00390000004700"/>
<evidence type="ECO:0000256" key="4">
    <source>
        <dbReference type="ARBA" id="ARBA00022989"/>
    </source>
</evidence>
<feature type="transmembrane region" description="Helical" evidence="7">
    <location>
        <begin position="54"/>
        <end position="82"/>
    </location>
</feature>
<evidence type="ECO:0000256" key="6">
    <source>
        <dbReference type="SAM" id="MobiDB-lite"/>
    </source>
</evidence>
<dbReference type="EMBL" id="JAAVVJ010000018">
    <property type="protein sequence ID" value="KAF7202095.1"/>
    <property type="molecule type" value="Genomic_DNA"/>
</dbReference>
<evidence type="ECO:0000313" key="8">
    <source>
        <dbReference type="EMBL" id="KAF7202095.1"/>
    </source>
</evidence>
<evidence type="ECO:0000256" key="5">
    <source>
        <dbReference type="ARBA" id="ARBA00023136"/>
    </source>
</evidence>
<sequence length="370" mass="40289">MVTTGVCCASLKDSRALMKMGLALVLVGHVNFLLGALVHGAVLRGINILARTQILVSAITNVIAMVAGLMGIISGIAAIVLSKNKKNKILMWVLLVFSFLAGLLGVASTVGLSVSTVQVFRFKGTKLLNTYCSLDESTGSSSVTYECPFDPTRIYPTIAILWVPLIVMSVVEVVFTFRCFAISTSFLYLCPCRKKPKKPTQAKNSVSIYSCENTLDLHTTSRCSPLITRSQSPHLPLPPGSSTHPDRTPPPLASPQPEERKPARLFTSSYLLPHQTLQHTHSALLSSRPAELPSSESAVIPAASQRLEFSFILPFNFINNKSCLSYLLCLVIPYVVGQTPGTQHDSVCVVKHERPALVLSQRVYVCRTHQ</sequence>
<dbReference type="PANTHER" id="PTHR31258:SF5">
    <property type="entry name" value="TMEM54 PROTEIN-RELATED"/>
    <property type="match status" value="1"/>
</dbReference>
<feature type="transmembrane region" description="Helical" evidence="7">
    <location>
        <begin position="21"/>
        <end position="42"/>
    </location>
</feature>
<keyword evidence="5 7" id="KW-0472">Membrane</keyword>
<accession>A0A8C6P077</accession>
<evidence type="ECO:0000256" key="3">
    <source>
        <dbReference type="ARBA" id="ARBA00022692"/>
    </source>
</evidence>
<dbReference type="InterPro" id="IPR020977">
    <property type="entry name" value="Beta-casein-like"/>
</dbReference>
<gene>
    <name evidence="9" type="primary">tmem54a</name>
    <name evidence="8" type="synonym">tmem54</name>
    <name evidence="8" type="ORF">G4P62_015674</name>
</gene>
<reference evidence="8" key="2">
    <citation type="submission" date="2020-03" db="EMBL/GenBank/DDBJ databases">
        <title>Intra-Species Differences in Population Size shape Life History and Genome Evolution.</title>
        <authorList>
            <person name="Willemsen D."/>
            <person name="Cui R."/>
            <person name="Valenzano D.R."/>
        </authorList>
    </citation>
    <scope>NUCLEOTIDE SEQUENCE</scope>
    <source>
        <strain evidence="8">GRZ</strain>
        <tissue evidence="8">Whole</tissue>
    </source>
</reference>
<feature type="region of interest" description="Disordered" evidence="6">
    <location>
        <begin position="234"/>
        <end position="260"/>
    </location>
</feature>
<dbReference type="KEGG" id="nfu:107392536"/>
<comment type="subcellular location">
    <subcellularLocation>
        <location evidence="1">Membrane</location>
        <topology evidence="1">Multi-pass membrane protein</topology>
    </subcellularLocation>
</comment>
<keyword evidence="10" id="KW-1185">Reference proteome</keyword>
<dbReference type="AlphaFoldDB" id="A0A8C6P077"/>
<feature type="transmembrane region" description="Helical" evidence="7">
    <location>
        <begin position="89"/>
        <end position="114"/>
    </location>
</feature>
<evidence type="ECO:0000256" key="1">
    <source>
        <dbReference type="ARBA" id="ARBA00004141"/>
    </source>
</evidence>
<evidence type="ECO:0000313" key="9">
    <source>
        <dbReference type="Ensembl" id="ENSNFUP00015036400.1"/>
    </source>
</evidence>
<comment type="similarity">
    <text evidence="2">Belongs to the TMEM54 family.</text>
</comment>
<keyword evidence="4 7" id="KW-1133">Transmembrane helix</keyword>